<keyword evidence="1" id="KW-0282">Flagellum</keyword>
<accession>A0ABV3Q4J7</accession>
<evidence type="ECO:0000313" key="2">
    <source>
        <dbReference type="Proteomes" id="UP001556040"/>
    </source>
</evidence>
<proteinExistence type="predicted"/>
<dbReference type="RefSeq" id="WP_367779756.1">
    <property type="nucleotide sequence ID" value="NZ_JBFMIA010000009.1"/>
</dbReference>
<sequence length="141" mass="16312">MVQVRNCPTCNAIFNFNGLRDVCPSCFMKEEELFDKVYQFLRKRENRAATIDRIEEVTGAKKSLLHKWVRKRRLQPAQFPGLGYPCDNCGTLVTEGKLCGTCSESIKSDLKRDNNNRAFKEEIAAHQKQTYLSFKDDKNQK</sequence>
<dbReference type="Proteomes" id="UP001556040">
    <property type="component" value="Unassembled WGS sequence"/>
</dbReference>
<protein>
    <submittedName>
        <fullName evidence="1">TIGR03826 family flagellar region protein</fullName>
    </submittedName>
</protein>
<comment type="caution">
    <text evidence="1">The sequence shown here is derived from an EMBL/GenBank/DDBJ whole genome shotgun (WGS) entry which is preliminary data.</text>
</comment>
<keyword evidence="1" id="KW-0969">Cilium</keyword>
<evidence type="ECO:0000313" key="1">
    <source>
        <dbReference type="EMBL" id="MEW9502262.1"/>
    </source>
</evidence>
<name>A0ABV3Q4J7_9BACL</name>
<dbReference type="EMBL" id="JBFMIA010000009">
    <property type="protein sequence ID" value="MEW9502262.1"/>
    <property type="molecule type" value="Genomic_DNA"/>
</dbReference>
<keyword evidence="1" id="KW-0966">Cell projection</keyword>
<reference evidence="1 2" key="1">
    <citation type="journal article" date="1979" name="Int. J. Syst. Evol. Microbiol.">
        <title>Bacillus globisporus subsp. marinus subsp. nov.</title>
        <authorList>
            <person name="Liu H."/>
        </authorList>
    </citation>
    <scope>NUCLEOTIDE SEQUENCE [LARGE SCALE GENOMIC DNA]</scope>
    <source>
        <strain evidence="1 2">DSM 1297</strain>
    </source>
</reference>
<dbReference type="InterPro" id="IPR022258">
    <property type="entry name" value="Flagellar_operon_YvyF"/>
</dbReference>
<organism evidence="1 2">
    <name type="scientific">Jeotgalibacillus marinus</name>
    <dbReference type="NCBI Taxonomy" id="86667"/>
    <lineage>
        <taxon>Bacteria</taxon>
        <taxon>Bacillati</taxon>
        <taxon>Bacillota</taxon>
        <taxon>Bacilli</taxon>
        <taxon>Bacillales</taxon>
        <taxon>Caryophanaceae</taxon>
        <taxon>Jeotgalibacillus</taxon>
    </lineage>
</organism>
<dbReference type="NCBIfam" id="TIGR03826">
    <property type="entry name" value="YvyF"/>
    <property type="match status" value="1"/>
</dbReference>
<gene>
    <name evidence="1" type="ORF">AB1471_10690</name>
</gene>
<keyword evidence="2" id="KW-1185">Reference proteome</keyword>